<comment type="caution">
    <text evidence="1">The sequence shown here is derived from an EMBL/GenBank/DDBJ whole genome shotgun (WGS) entry which is preliminary data.</text>
</comment>
<proteinExistence type="predicted"/>
<accession>A0A4Z2INS0</accession>
<sequence length="158" mass="16840">MVFPAARQAAVFHASIISGEVAEGLDGHAHVSLQGQSVNSPRVNGFDGLFGSSHCLVHVTYLGQGHVTNGLQDRGTREFPHAHLDEILEGAVHVNVLVLQLAASSPQLHLLHEPGGEGNCIYLFFWYAKVLSSSVSSTAALLPERKYCAAAIIFPSSN</sequence>
<dbReference type="AlphaFoldDB" id="A0A4Z2INS0"/>
<dbReference type="Proteomes" id="UP000314294">
    <property type="component" value="Unassembled WGS sequence"/>
</dbReference>
<reference evidence="1 2" key="1">
    <citation type="submission" date="2019-03" db="EMBL/GenBank/DDBJ databases">
        <title>First draft genome of Liparis tanakae, snailfish: a comprehensive survey of snailfish specific genes.</title>
        <authorList>
            <person name="Kim W."/>
            <person name="Song I."/>
            <person name="Jeong J.-H."/>
            <person name="Kim D."/>
            <person name="Kim S."/>
            <person name="Ryu S."/>
            <person name="Song J.Y."/>
            <person name="Lee S.K."/>
        </authorList>
    </citation>
    <scope>NUCLEOTIDE SEQUENCE [LARGE SCALE GENOMIC DNA]</scope>
    <source>
        <tissue evidence="1">Muscle</tissue>
    </source>
</reference>
<organism evidence="1 2">
    <name type="scientific">Liparis tanakae</name>
    <name type="common">Tanaka's snailfish</name>
    <dbReference type="NCBI Taxonomy" id="230148"/>
    <lineage>
        <taxon>Eukaryota</taxon>
        <taxon>Metazoa</taxon>
        <taxon>Chordata</taxon>
        <taxon>Craniata</taxon>
        <taxon>Vertebrata</taxon>
        <taxon>Euteleostomi</taxon>
        <taxon>Actinopterygii</taxon>
        <taxon>Neopterygii</taxon>
        <taxon>Teleostei</taxon>
        <taxon>Neoteleostei</taxon>
        <taxon>Acanthomorphata</taxon>
        <taxon>Eupercaria</taxon>
        <taxon>Perciformes</taxon>
        <taxon>Cottioidei</taxon>
        <taxon>Cottales</taxon>
        <taxon>Liparidae</taxon>
        <taxon>Liparis</taxon>
    </lineage>
</organism>
<name>A0A4Z2INS0_9TELE</name>
<evidence type="ECO:0000313" key="1">
    <source>
        <dbReference type="EMBL" id="TNN79679.1"/>
    </source>
</evidence>
<gene>
    <name evidence="1" type="ORF">EYF80_010053</name>
</gene>
<protein>
    <submittedName>
        <fullName evidence="1">Uncharacterized protein</fullName>
    </submittedName>
</protein>
<dbReference type="EMBL" id="SRLO01000062">
    <property type="protein sequence ID" value="TNN79679.1"/>
    <property type="molecule type" value="Genomic_DNA"/>
</dbReference>
<keyword evidence="2" id="KW-1185">Reference proteome</keyword>
<evidence type="ECO:0000313" key="2">
    <source>
        <dbReference type="Proteomes" id="UP000314294"/>
    </source>
</evidence>